<dbReference type="GO" id="GO:0006974">
    <property type="term" value="P:DNA damage response"/>
    <property type="evidence" value="ECO:0007669"/>
    <property type="project" value="TreeGrafter"/>
</dbReference>
<dbReference type="PANTHER" id="PTHR34387:SF1">
    <property type="entry name" value="PERIPLASMIC IMMUNOGENIC PROTEIN"/>
    <property type="match status" value="1"/>
</dbReference>
<dbReference type="PANTHER" id="PTHR34387">
    <property type="entry name" value="SLR1258 PROTEIN"/>
    <property type="match status" value="1"/>
</dbReference>
<sequence length="219" mass="24140">MKPWFWLLMVVPMTALATERWVEVSGSAQASVQVDKVHLQSRVEEVAGDPVEAKRLVDEKVAALLTLFRNENISKEQVDAGSLRVMPEYQYEDRNRTLVGYRASRSIGLDLDAGESGQWIALLLQHGVTELDNPAYWASNAKEQQQQLLVKAYEDAWAKAGLMAKASGNSLGEVLSMSEQRGAMPRPMMVMERGAADSSYQPGGQAISTTITLKVALED</sequence>
<dbReference type="InterPro" id="IPR052022">
    <property type="entry name" value="26kDa_periplasmic_antigen"/>
</dbReference>
<keyword evidence="1" id="KW-0732">Signal</keyword>
<feature type="chain" id="PRO_5011574973" description="DUF541 domain-containing protein" evidence="1">
    <location>
        <begin position="18"/>
        <end position="219"/>
    </location>
</feature>
<gene>
    <name evidence="2" type="ORF">SAMN04488540_12324</name>
</gene>
<dbReference type="EMBL" id="FNEM01000023">
    <property type="protein sequence ID" value="SDK26082.1"/>
    <property type="molecule type" value="Genomic_DNA"/>
</dbReference>
<protein>
    <recommendedName>
        <fullName evidence="4">DUF541 domain-containing protein</fullName>
    </recommendedName>
</protein>
<dbReference type="RefSeq" id="WP_090368108.1">
    <property type="nucleotide sequence ID" value="NZ_FNEM01000023.1"/>
</dbReference>
<evidence type="ECO:0000313" key="3">
    <source>
        <dbReference type="Proteomes" id="UP000199527"/>
    </source>
</evidence>
<dbReference type="AlphaFoldDB" id="A0A1G9AFC9"/>
<dbReference type="InterPro" id="IPR007497">
    <property type="entry name" value="SIMPL/DUF541"/>
</dbReference>
<feature type="signal peptide" evidence="1">
    <location>
        <begin position="1"/>
        <end position="17"/>
    </location>
</feature>
<dbReference type="Proteomes" id="UP000199527">
    <property type="component" value="Unassembled WGS sequence"/>
</dbReference>
<evidence type="ECO:0000256" key="1">
    <source>
        <dbReference type="SAM" id="SignalP"/>
    </source>
</evidence>
<evidence type="ECO:0008006" key="4">
    <source>
        <dbReference type="Google" id="ProtNLM"/>
    </source>
</evidence>
<accession>A0A1G9AFC9</accession>
<proteinExistence type="predicted"/>
<organism evidence="2 3">
    <name type="scientific">Ferrimonas sediminum</name>
    <dbReference type="NCBI Taxonomy" id="718193"/>
    <lineage>
        <taxon>Bacteria</taxon>
        <taxon>Pseudomonadati</taxon>
        <taxon>Pseudomonadota</taxon>
        <taxon>Gammaproteobacteria</taxon>
        <taxon>Alteromonadales</taxon>
        <taxon>Ferrimonadaceae</taxon>
        <taxon>Ferrimonas</taxon>
    </lineage>
</organism>
<keyword evidence="3" id="KW-1185">Reference proteome</keyword>
<dbReference type="Pfam" id="PF04402">
    <property type="entry name" value="SIMPL"/>
    <property type="match status" value="1"/>
</dbReference>
<dbReference type="OrthoDB" id="5985609at2"/>
<dbReference type="Gene3D" id="3.30.110.170">
    <property type="entry name" value="Protein of unknown function (DUF541), domain 1"/>
    <property type="match status" value="1"/>
</dbReference>
<reference evidence="3" key="1">
    <citation type="submission" date="2016-10" db="EMBL/GenBank/DDBJ databases">
        <authorList>
            <person name="Varghese N."/>
            <person name="Submissions S."/>
        </authorList>
    </citation>
    <scope>NUCLEOTIDE SEQUENCE [LARGE SCALE GENOMIC DNA]</scope>
    <source>
        <strain evidence="3">DSM 23317</strain>
    </source>
</reference>
<dbReference type="Gene3D" id="3.30.70.2970">
    <property type="entry name" value="Protein of unknown function (DUF541), domain 2"/>
    <property type="match status" value="1"/>
</dbReference>
<evidence type="ECO:0000313" key="2">
    <source>
        <dbReference type="EMBL" id="SDK26082.1"/>
    </source>
</evidence>
<name>A0A1G9AFC9_9GAMM</name>